<dbReference type="EMBL" id="CP046620">
    <property type="protein sequence ID" value="QHQ34554.1"/>
    <property type="molecule type" value="Genomic_DNA"/>
</dbReference>
<dbReference type="CDD" id="cd08054">
    <property type="entry name" value="gp6"/>
    <property type="match status" value="1"/>
</dbReference>
<name>A0A6P1SV32_9RHOB</name>
<dbReference type="AlphaFoldDB" id="A0A6P1SV32"/>
<protein>
    <recommendedName>
        <fullName evidence="3">Phage gp6-like head-tail connector protein</fullName>
    </recommendedName>
</protein>
<evidence type="ECO:0000313" key="2">
    <source>
        <dbReference type="Proteomes" id="UP000464495"/>
    </source>
</evidence>
<dbReference type="RefSeq" id="WP_161861124.1">
    <property type="nucleotide sequence ID" value="NZ_CP046620.1"/>
</dbReference>
<organism evidence="1 2">
    <name type="scientific">Algicella marina</name>
    <dbReference type="NCBI Taxonomy" id="2683284"/>
    <lineage>
        <taxon>Bacteria</taxon>
        <taxon>Pseudomonadati</taxon>
        <taxon>Pseudomonadota</taxon>
        <taxon>Alphaproteobacteria</taxon>
        <taxon>Rhodobacterales</taxon>
        <taxon>Paracoccaceae</taxon>
        <taxon>Algicella</taxon>
    </lineage>
</organism>
<evidence type="ECO:0008006" key="3">
    <source>
        <dbReference type="Google" id="ProtNLM"/>
    </source>
</evidence>
<dbReference type="InterPro" id="IPR006450">
    <property type="entry name" value="Phage_HK97_gp6-like"/>
</dbReference>
<dbReference type="Gene3D" id="1.10.3230.30">
    <property type="entry name" value="Phage gp6-like head-tail connector protein"/>
    <property type="match status" value="1"/>
</dbReference>
<gene>
    <name evidence="1" type="ORF">GO499_04785</name>
</gene>
<evidence type="ECO:0000313" key="1">
    <source>
        <dbReference type="EMBL" id="QHQ34554.1"/>
    </source>
</evidence>
<dbReference type="Proteomes" id="UP000464495">
    <property type="component" value="Chromosome"/>
</dbReference>
<dbReference type="KEGG" id="amaq:GO499_04785"/>
<dbReference type="NCBIfam" id="TIGR01560">
    <property type="entry name" value="put_DNA_pack"/>
    <property type="match status" value="1"/>
</dbReference>
<proteinExistence type="predicted"/>
<keyword evidence="2" id="KW-1185">Reference proteome</keyword>
<reference evidence="1 2" key="1">
    <citation type="submission" date="2019-12" db="EMBL/GenBank/DDBJ databases">
        <title>Complete genome sequence of Algicella marina strain 9Alg 56(T) isolated from the red alga Tichocarpus crinitus.</title>
        <authorList>
            <person name="Kim S.-G."/>
            <person name="Nedashkovskaya O.I."/>
        </authorList>
    </citation>
    <scope>NUCLEOTIDE SEQUENCE [LARGE SCALE GENOMIC DNA]</scope>
    <source>
        <strain evidence="1 2">9Alg 56</strain>
    </source>
</reference>
<dbReference type="NCBIfam" id="TIGR02215">
    <property type="entry name" value="phage_chp_gp8"/>
    <property type="match status" value="1"/>
</dbReference>
<sequence length="195" mass="21263">MNLTEITSPPAAAYPVRALADHLRLGTGFADDGSQDALLEAYLVAAIAAVEARTGKVILERDYLWEIARWHSGDRQGLPVAPVQAVNAVSLIDFEGGETLIDAGRYRLRPDGLRPELVAGVLPAIPHNGMVRIAFTAGYGPVWEDAPADIRQAVLLLAAHYYEYRSIDGAEREMPFGVSQLLARFQTLRLTGDRL</sequence>
<dbReference type="InterPro" id="IPR011738">
    <property type="entry name" value="Phage_CHP"/>
</dbReference>
<accession>A0A6P1SV32</accession>